<dbReference type="Proteomes" id="UP000887013">
    <property type="component" value="Unassembled WGS sequence"/>
</dbReference>
<organism evidence="1 2">
    <name type="scientific">Nephila pilipes</name>
    <name type="common">Giant wood spider</name>
    <name type="synonym">Nephila maculata</name>
    <dbReference type="NCBI Taxonomy" id="299642"/>
    <lineage>
        <taxon>Eukaryota</taxon>
        <taxon>Metazoa</taxon>
        <taxon>Ecdysozoa</taxon>
        <taxon>Arthropoda</taxon>
        <taxon>Chelicerata</taxon>
        <taxon>Arachnida</taxon>
        <taxon>Araneae</taxon>
        <taxon>Araneomorphae</taxon>
        <taxon>Entelegynae</taxon>
        <taxon>Araneoidea</taxon>
        <taxon>Nephilidae</taxon>
        <taxon>Nephila</taxon>
    </lineage>
</organism>
<sequence length="87" mass="9888">MEKAYIANDVIPVFDTGIQSLLYNYLMHLFEIKFPGSQCRSTGMTPILHSSINYWCHYSNSLPVMQVADTFQVSVEIQKISLKSKLG</sequence>
<protein>
    <submittedName>
        <fullName evidence="1">Uncharacterized protein</fullName>
    </submittedName>
</protein>
<evidence type="ECO:0000313" key="2">
    <source>
        <dbReference type="Proteomes" id="UP000887013"/>
    </source>
</evidence>
<keyword evidence="2" id="KW-1185">Reference proteome</keyword>
<evidence type="ECO:0000313" key="1">
    <source>
        <dbReference type="EMBL" id="GFS39732.1"/>
    </source>
</evidence>
<dbReference type="AlphaFoldDB" id="A0A8X6ICT4"/>
<proteinExistence type="predicted"/>
<gene>
    <name evidence="1" type="primary">WD_0528</name>
    <name evidence="1" type="ORF">NPIL_334721</name>
</gene>
<reference evidence="1" key="1">
    <citation type="submission" date="2020-08" db="EMBL/GenBank/DDBJ databases">
        <title>Multicomponent nature underlies the extraordinary mechanical properties of spider dragline silk.</title>
        <authorList>
            <person name="Kono N."/>
            <person name="Nakamura H."/>
            <person name="Mori M."/>
            <person name="Yoshida Y."/>
            <person name="Ohtoshi R."/>
            <person name="Malay A.D."/>
            <person name="Moran D.A.P."/>
            <person name="Tomita M."/>
            <person name="Numata K."/>
            <person name="Arakawa K."/>
        </authorList>
    </citation>
    <scope>NUCLEOTIDE SEQUENCE</scope>
</reference>
<accession>A0A8X6ICT4</accession>
<dbReference type="EMBL" id="BMAW01089420">
    <property type="protein sequence ID" value="GFS39732.1"/>
    <property type="molecule type" value="Genomic_DNA"/>
</dbReference>
<name>A0A8X6ICT4_NEPPI</name>
<comment type="caution">
    <text evidence="1">The sequence shown here is derived from an EMBL/GenBank/DDBJ whole genome shotgun (WGS) entry which is preliminary data.</text>
</comment>